<proteinExistence type="predicted"/>
<dbReference type="Gene3D" id="3.40.309.10">
    <property type="entry name" value="Aldehyde Dehydrogenase, Chain A, domain 2"/>
    <property type="match status" value="1"/>
</dbReference>
<dbReference type="Pfam" id="PF00171">
    <property type="entry name" value="Aldedh"/>
    <property type="match status" value="1"/>
</dbReference>
<sequence length="49" mass="5291">MACRGMVYINSVGGSQADLPFGGVKRSGVGRELGYLGVEEFMNKQVIRL</sequence>
<evidence type="ECO:0000259" key="1">
    <source>
        <dbReference type="Pfam" id="PF00171"/>
    </source>
</evidence>
<dbReference type="SUPFAM" id="SSF53720">
    <property type="entry name" value="ALDH-like"/>
    <property type="match status" value="1"/>
</dbReference>
<dbReference type="GO" id="GO:0004777">
    <property type="term" value="F:succinate-semialdehyde dehydrogenase (NAD+) activity"/>
    <property type="evidence" value="ECO:0007669"/>
    <property type="project" value="TreeGrafter"/>
</dbReference>
<reference evidence="2" key="1">
    <citation type="submission" date="2020-05" db="EMBL/GenBank/DDBJ databases">
        <authorList>
            <person name="Chiriac C."/>
            <person name="Salcher M."/>
            <person name="Ghai R."/>
            <person name="Kavagutti S V."/>
        </authorList>
    </citation>
    <scope>NUCLEOTIDE SEQUENCE</scope>
</reference>
<accession>A0A6J7J6T2</accession>
<dbReference type="InterPro" id="IPR047110">
    <property type="entry name" value="GABD/Sad-like"/>
</dbReference>
<dbReference type="InterPro" id="IPR015590">
    <property type="entry name" value="Aldehyde_DH_dom"/>
</dbReference>
<dbReference type="InterPro" id="IPR016161">
    <property type="entry name" value="Ald_DH/histidinol_DH"/>
</dbReference>
<dbReference type="InterPro" id="IPR016163">
    <property type="entry name" value="Ald_DH_C"/>
</dbReference>
<dbReference type="InterPro" id="IPR016162">
    <property type="entry name" value="Ald_DH_N"/>
</dbReference>
<dbReference type="EMBL" id="CAFBNB010000231">
    <property type="protein sequence ID" value="CAB4939063.1"/>
    <property type="molecule type" value="Genomic_DNA"/>
</dbReference>
<feature type="domain" description="Aldehyde dehydrogenase" evidence="1">
    <location>
        <begin position="5"/>
        <end position="46"/>
    </location>
</feature>
<protein>
    <submittedName>
        <fullName evidence="2">Unannotated protein</fullName>
    </submittedName>
</protein>
<dbReference type="PANTHER" id="PTHR43217:SF2">
    <property type="entry name" value="SUCCINATE-SEMIALDEHYDE DEHYDROGENASE [NADP(+)]"/>
    <property type="match status" value="1"/>
</dbReference>
<name>A0A6J7J6T2_9ZZZZ</name>
<organism evidence="2">
    <name type="scientific">freshwater metagenome</name>
    <dbReference type="NCBI Taxonomy" id="449393"/>
    <lineage>
        <taxon>unclassified sequences</taxon>
        <taxon>metagenomes</taxon>
        <taxon>ecological metagenomes</taxon>
    </lineage>
</organism>
<evidence type="ECO:0000313" key="2">
    <source>
        <dbReference type="EMBL" id="CAB4939063.1"/>
    </source>
</evidence>
<dbReference type="PANTHER" id="PTHR43217">
    <property type="entry name" value="SUCCINATE SEMIALDEHYDE DEHYDROGENASE [NAD(P)+] SAD"/>
    <property type="match status" value="1"/>
</dbReference>
<gene>
    <name evidence="2" type="ORF">UFOPK3720_01172</name>
</gene>
<dbReference type="AlphaFoldDB" id="A0A6J7J6T2"/>
<dbReference type="Gene3D" id="3.40.605.10">
    <property type="entry name" value="Aldehyde Dehydrogenase, Chain A, domain 1"/>
    <property type="match status" value="1"/>
</dbReference>